<dbReference type="GO" id="GO:0051536">
    <property type="term" value="F:iron-sulfur cluster binding"/>
    <property type="evidence" value="ECO:0007669"/>
    <property type="project" value="UniProtKB-KW"/>
</dbReference>
<dbReference type="PRINTS" id="PR00419">
    <property type="entry name" value="ADXRDTASE"/>
</dbReference>
<evidence type="ECO:0000313" key="5">
    <source>
        <dbReference type="EMBL" id="SLM10624.1"/>
    </source>
</evidence>
<dbReference type="SUPFAM" id="SSF51395">
    <property type="entry name" value="FMN-linked oxidoreductases"/>
    <property type="match status" value="1"/>
</dbReference>
<keyword evidence="1" id="KW-0479">Metal-binding</keyword>
<evidence type="ECO:0000256" key="2">
    <source>
        <dbReference type="ARBA" id="ARBA00023004"/>
    </source>
</evidence>
<dbReference type="PANTHER" id="PTHR42783">
    <property type="entry name" value="GLUTAMATE SYNTHASE [NADPH] SMALL CHAIN"/>
    <property type="match status" value="1"/>
</dbReference>
<dbReference type="Gene3D" id="3.50.50.60">
    <property type="entry name" value="FAD/NAD(P)-binding domain"/>
    <property type="match status" value="2"/>
</dbReference>
<dbReference type="EMBL" id="FWDM01000007">
    <property type="protein sequence ID" value="SLM10624.1"/>
    <property type="molecule type" value="Genomic_DNA"/>
</dbReference>
<proteinExistence type="predicted"/>
<protein>
    <submittedName>
        <fullName evidence="5">Putative oxidoreductase, Fe-S subunit</fullName>
    </submittedName>
</protein>
<dbReference type="InterPro" id="IPR036188">
    <property type="entry name" value="FAD/NAD-bd_sf"/>
</dbReference>
<dbReference type="PANTHER" id="PTHR42783:SF3">
    <property type="entry name" value="GLUTAMATE SYNTHASE [NADPH] SMALL CHAIN-RELATED"/>
    <property type="match status" value="1"/>
</dbReference>
<dbReference type="PROSITE" id="PS51379">
    <property type="entry name" value="4FE4S_FER_2"/>
    <property type="match status" value="1"/>
</dbReference>
<dbReference type="Gene3D" id="1.10.1060.10">
    <property type="entry name" value="Alpha-helical ferredoxin"/>
    <property type="match status" value="1"/>
</dbReference>
<evidence type="ECO:0000259" key="4">
    <source>
        <dbReference type="PROSITE" id="PS51379"/>
    </source>
</evidence>
<dbReference type="Pfam" id="PF07992">
    <property type="entry name" value="Pyr_redox_2"/>
    <property type="match status" value="1"/>
</dbReference>
<dbReference type="Pfam" id="PF14691">
    <property type="entry name" value="Fer4_20"/>
    <property type="match status" value="1"/>
</dbReference>
<dbReference type="InterPro" id="IPR023753">
    <property type="entry name" value="FAD/NAD-binding_dom"/>
</dbReference>
<evidence type="ECO:0000256" key="3">
    <source>
        <dbReference type="ARBA" id="ARBA00023014"/>
    </source>
</evidence>
<keyword evidence="2" id="KW-0408">Iron</keyword>
<dbReference type="SUPFAM" id="SSF51971">
    <property type="entry name" value="Nucleotide-binding domain"/>
    <property type="match status" value="2"/>
</dbReference>
<name>A0A3P3XG34_9SPIR</name>
<dbReference type="AlphaFoldDB" id="A0A3P3XG34"/>
<sequence length="1053" mass="113937">MSKVMKTTSLPALLTRMAGEYLAKRTIFEIPEATWLDVFAQESESPGITVMSANVSIPLGPAAGPHTQIAPNLVAAYLSGARVFELKTVQENDHLDIDKPCIDALDEGHNVEWSTELSLDQAREEYINAWIAINLLARIFSRKPGDFMFNMSVGYTLDGIKSEKMDAFIEGMRRPEATEYWEKAIDQLKAFIEEPIFAEAFGQAALERARPIAEHMPVRPVHSVTLSTMHGCPPDEIERIGRYLIEEKGFDTYIKLNPTLLGYNRARVILNQLGWTDIILKPESFSHDLQFDAALALIQSLTETAAARGRRFGIKLSNTLANINDGRTLPGAERYMSGRALFPITIHLAAKLARALPDFPARFSYCGGVSAFNAADLLKAGLGPLTIATDLLKPGGYQRMAHMVKDVLGALTSVPERPDADALDQLAKDALEAPYYRKEWREGTAAIGRQLPLFDCFAAPCIEACPVHQKAPAYIAATGSGDADRGMSVILSDNPLPAITGVLCDHVCQEHCSRVDYEGAVRIRDVKLATVRASEAALAAEVAPAWPHAPKGKTAVIGAGPAGLACAWYLAQYGQKAVVFDTSSVPGGVPANFIPSFRIAREDIAADIARLEKLGVEFRFGVDVRSAEKLKAEGFERIVIASGAHTAREMHLKGSGVRVVHALEFLGVCMAKGAEHFAGAKNVLVVGGGNTACDAVRMATRIPGVKSVLWSYRRTRKEMPADLEELTNAIEEAKALQHNKAAALFNGGTSNILVELTLPEVMQPGSITLRRMKLAEKDASGRRAPVPTEETFDLPCDLMITAVGEKPDPTFLAAFGIEVGKDGLPAVDEGTMETSVPGIYVCGDARRGPSSIIASEADGRAAAMAILKNLGIEAASADYRAPAWSSEARASRGKILPSLDPGDPGFAAREAERCLACDTACLRCVEVCPNRANMVIDTDRLFDQPAQILHIDRLCNECGNCGLFCPWNGEPYSGKPTLFDSKDDLAHSQNAGFAFAGNKARPFLVLRAEKGGAVLELPYLAWSGAISVPAQRPMIALARTIWADHRYLVEVHE</sequence>
<evidence type="ECO:0000256" key="1">
    <source>
        <dbReference type="ARBA" id="ARBA00022723"/>
    </source>
</evidence>
<feature type="domain" description="4Fe-4S ferredoxin-type" evidence="4">
    <location>
        <begin position="945"/>
        <end position="975"/>
    </location>
</feature>
<accession>A0A3P3XG34</accession>
<dbReference type="SUPFAM" id="SSF54862">
    <property type="entry name" value="4Fe-4S ferredoxins"/>
    <property type="match status" value="1"/>
</dbReference>
<reference evidence="5" key="1">
    <citation type="submission" date="2017-02" db="EMBL/GenBank/DDBJ databases">
        <authorList>
            <person name="Regsiter A."/>
            <person name="William W."/>
        </authorList>
    </citation>
    <scope>NUCLEOTIDE SEQUENCE</scope>
    <source>
        <strain evidence="5">Bib</strain>
    </source>
</reference>
<dbReference type="GO" id="GO:0016491">
    <property type="term" value="F:oxidoreductase activity"/>
    <property type="evidence" value="ECO:0007669"/>
    <property type="project" value="InterPro"/>
</dbReference>
<keyword evidence="3" id="KW-0411">Iron-sulfur</keyword>
<dbReference type="NCBIfam" id="TIGR03315">
    <property type="entry name" value="Se_ygfK"/>
    <property type="match status" value="1"/>
</dbReference>
<dbReference type="InterPro" id="IPR009051">
    <property type="entry name" value="Helical_ferredxn"/>
</dbReference>
<dbReference type="InterPro" id="IPR028261">
    <property type="entry name" value="DPD_II"/>
</dbReference>
<organism evidence="5">
    <name type="scientific">uncultured spirochete</name>
    <dbReference type="NCBI Taxonomy" id="156406"/>
    <lineage>
        <taxon>Bacteria</taxon>
        <taxon>Pseudomonadati</taxon>
        <taxon>Spirochaetota</taxon>
        <taxon>Spirochaetia</taxon>
        <taxon>Spirochaetales</taxon>
        <taxon>environmental samples</taxon>
    </lineage>
</organism>
<dbReference type="SUPFAM" id="SSF46548">
    <property type="entry name" value="alpha-helical ferredoxin"/>
    <property type="match status" value="1"/>
</dbReference>
<gene>
    <name evidence="5" type="primary">ygfK</name>
    <name evidence="5" type="ORF">SPIROBIBN47_150067</name>
</gene>
<dbReference type="InterPro" id="IPR017896">
    <property type="entry name" value="4Fe4S_Fe-S-bd"/>
</dbReference>
<dbReference type="PROSITE" id="PS00198">
    <property type="entry name" value="4FE4S_FER_1"/>
    <property type="match status" value="1"/>
</dbReference>
<dbReference type="InterPro" id="IPR017701">
    <property type="entry name" value="Se_rdtase_YgfK"/>
</dbReference>
<dbReference type="InterPro" id="IPR017900">
    <property type="entry name" value="4Fe4S_Fe_S_CS"/>
</dbReference>
<dbReference type="GO" id="GO:0046872">
    <property type="term" value="F:metal ion binding"/>
    <property type="evidence" value="ECO:0007669"/>
    <property type="project" value="UniProtKB-KW"/>
</dbReference>